<dbReference type="Pfam" id="PF13191">
    <property type="entry name" value="AAA_16"/>
    <property type="match status" value="1"/>
</dbReference>
<keyword evidence="3 5" id="KW-0238">DNA-binding</keyword>
<dbReference type="Pfam" id="PF00486">
    <property type="entry name" value="Trans_reg_C"/>
    <property type="match status" value="1"/>
</dbReference>
<dbReference type="Gene3D" id="3.40.50.300">
    <property type="entry name" value="P-loop containing nucleotide triphosphate hydrolases"/>
    <property type="match status" value="1"/>
</dbReference>
<dbReference type="CDD" id="cd15831">
    <property type="entry name" value="BTAD"/>
    <property type="match status" value="1"/>
</dbReference>
<dbReference type="InterPro" id="IPR011990">
    <property type="entry name" value="TPR-like_helical_dom_sf"/>
</dbReference>
<dbReference type="SUPFAM" id="SSF52540">
    <property type="entry name" value="P-loop containing nucleoside triphosphate hydrolases"/>
    <property type="match status" value="1"/>
</dbReference>
<organism evidence="7 8">
    <name type="scientific">Kribbella yunnanensis</name>
    <dbReference type="NCBI Taxonomy" id="190194"/>
    <lineage>
        <taxon>Bacteria</taxon>
        <taxon>Bacillati</taxon>
        <taxon>Actinomycetota</taxon>
        <taxon>Actinomycetes</taxon>
        <taxon>Propionibacteriales</taxon>
        <taxon>Kribbellaceae</taxon>
        <taxon>Kribbella</taxon>
    </lineage>
</organism>
<dbReference type="RefSeq" id="WP_344150262.1">
    <property type="nucleotide sequence ID" value="NZ_BAAANF010000009.1"/>
</dbReference>
<dbReference type="SUPFAM" id="SSF48452">
    <property type="entry name" value="TPR-like"/>
    <property type="match status" value="2"/>
</dbReference>
<comment type="caution">
    <text evidence="7">The sequence shown here is derived from an EMBL/GenBank/DDBJ whole genome shotgun (WGS) entry which is preliminary data.</text>
</comment>
<reference evidence="7 8" key="1">
    <citation type="journal article" date="2019" name="Int. J. Syst. Evol. Microbiol.">
        <title>The Global Catalogue of Microorganisms (GCM) 10K type strain sequencing project: providing services to taxonomists for standard genome sequencing and annotation.</title>
        <authorList>
            <consortium name="The Broad Institute Genomics Platform"/>
            <consortium name="The Broad Institute Genome Sequencing Center for Infectious Disease"/>
            <person name="Wu L."/>
            <person name="Ma J."/>
        </authorList>
    </citation>
    <scope>NUCLEOTIDE SEQUENCE [LARGE SCALE GENOMIC DNA]</scope>
    <source>
        <strain evidence="7 8">JCM 14307</strain>
    </source>
</reference>
<dbReference type="InterPro" id="IPR027417">
    <property type="entry name" value="P-loop_NTPase"/>
</dbReference>
<evidence type="ECO:0000313" key="7">
    <source>
        <dbReference type="EMBL" id="GAA1681850.1"/>
    </source>
</evidence>
<dbReference type="Gene3D" id="1.10.10.10">
    <property type="entry name" value="Winged helix-like DNA-binding domain superfamily/Winged helix DNA-binding domain"/>
    <property type="match status" value="1"/>
</dbReference>
<dbReference type="InterPro" id="IPR036388">
    <property type="entry name" value="WH-like_DNA-bd_sf"/>
</dbReference>
<keyword evidence="4" id="KW-0804">Transcription</keyword>
<comment type="similarity">
    <text evidence="1">Belongs to the AfsR/DnrI/RedD regulatory family.</text>
</comment>
<evidence type="ECO:0000256" key="5">
    <source>
        <dbReference type="PROSITE-ProRule" id="PRU01091"/>
    </source>
</evidence>
<gene>
    <name evidence="7" type="ORF">GCM10009745_27590</name>
</gene>
<dbReference type="SMART" id="SM01043">
    <property type="entry name" value="BTAD"/>
    <property type="match status" value="1"/>
</dbReference>
<feature type="DNA-binding region" description="OmpR/PhoB-type" evidence="5">
    <location>
        <begin position="1"/>
        <end position="88"/>
    </location>
</feature>
<accession>A0ABN2H4K7</accession>
<name>A0ABN2H4K7_9ACTN</name>
<dbReference type="InterPro" id="IPR005158">
    <property type="entry name" value="BTAD"/>
</dbReference>
<evidence type="ECO:0000259" key="6">
    <source>
        <dbReference type="PROSITE" id="PS51755"/>
    </source>
</evidence>
<dbReference type="SUPFAM" id="SSF46894">
    <property type="entry name" value="C-terminal effector domain of the bipartite response regulators"/>
    <property type="match status" value="1"/>
</dbReference>
<keyword evidence="8" id="KW-1185">Reference proteome</keyword>
<dbReference type="Pfam" id="PF03704">
    <property type="entry name" value="BTAD"/>
    <property type="match status" value="1"/>
</dbReference>
<dbReference type="InterPro" id="IPR051677">
    <property type="entry name" value="AfsR-DnrI-RedD_regulator"/>
</dbReference>
<dbReference type="Proteomes" id="UP001500280">
    <property type="component" value="Unassembled WGS sequence"/>
</dbReference>
<protein>
    <submittedName>
        <fullName evidence="7">BTAD domain-containing putative transcriptional regulator</fullName>
    </submittedName>
</protein>
<evidence type="ECO:0000256" key="1">
    <source>
        <dbReference type="ARBA" id="ARBA00005820"/>
    </source>
</evidence>
<dbReference type="EMBL" id="BAAANF010000009">
    <property type="protein sequence ID" value="GAA1681850.1"/>
    <property type="molecule type" value="Genomic_DNA"/>
</dbReference>
<sequence>MEFRLLGPVQIWSGSDQVSLKRRQERLLLAVLLLEPGKAVAAQRLMELLWPDAMPTNPRRALQVYISRLRTVLEVELTSGREGYAIQAPLGSTDIEQYRTLVAQARQQDDLEQRSKLLTDALGLWRGPALADVTTEDVRQRLCGGLEEEHWAAEELLLTTELSLGHHQELLPRLADLTAAQPTRETFAAASMLALYRSGRQTDALSVYTALVRRLDEELGLEPGAEMRDLQVAILRQDPSLDLTVPSAAPRELPADVGLLIGRDDVLEELSAALLGPARTGVPAVVCLYGAAGTGKSAAAVRLGHQLADSYPDGQLFARLQDVNGQSLPPRTVLGQLLRSLGVEGSELPESLEERSALLRSRLADKSVLLVFDDAIDAGQLRPLLPAGGAVIITSRRPMLGLEDATHRELRPLSDETSAELLGAVSGLGSARVAEVVPHCAGLPLALRIVGARLALIREDVAEVVQTLADESQRLDYLVAGDRAVRASLDLTLSTATTEARRLFAHLALVGADEFAPWVAAPLLNTDEPTAAAVLENLAALGLIQLRRLTPPRYGVHGLVRAFAVELLQSVEERTAVELRYVETVLRLVATADGSIDHAMATSVVVDVGEERLLRGTVAAAVAGSPWLDVEAPVVHAAVLLAARVAPRTAGLLALRFKGFLAVRDLREMWISVLQVARDATAHSGDVDLEADLDRSLWVVHAQSGAPPDALVQLAEQSLDSAVRSGNVELRNRALEQVAWGAQLRTDFDRTLEMVDEMLALAGAIPEAASSTARALSTRGVTLQWLGRNAEAQADLREVLALDKPGNRLHAIRLVHLAKCLLDSPGLGAEHLDELYDVVGQAREIVERLGDNLGLAYVENCAGTAMVAAGGLDDAERVLGVAADLFSRHRDESGEIANAVGWARLAVARGELDRARRELGRALQIASTDLSRFEVERQRKLLGLPSRTS</sequence>
<keyword evidence="2" id="KW-0805">Transcription regulation</keyword>
<dbReference type="PANTHER" id="PTHR35807">
    <property type="entry name" value="TRANSCRIPTIONAL REGULATOR REDD-RELATED"/>
    <property type="match status" value="1"/>
</dbReference>
<dbReference type="SMART" id="SM00862">
    <property type="entry name" value="Trans_reg_C"/>
    <property type="match status" value="1"/>
</dbReference>
<evidence type="ECO:0000256" key="2">
    <source>
        <dbReference type="ARBA" id="ARBA00023015"/>
    </source>
</evidence>
<dbReference type="PRINTS" id="PR00364">
    <property type="entry name" value="DISEASERSIST"/>
</dbReference>
<dbReference type="Gene3D" id="1.25.40.10">
    <property type="entry name" value="Tetratricopeptide repeat domain"/>
    <property type="match status" value="2"/>
</dbReference>
<proteinExistence type="inferred from homology"/>
<feature type="domain" description="OmpR/PhoB-type" evidence="6">
    <location>
        <begin position="1"/>
        <end position="88"/>
    </location>
</feature>
<dbReference type="InterPro" id="IPR016032">
    <property type="entry name" value="Sig_transdc_resp-reg_C-effctor"/>
</dbReference>
<evidence type="ECO:0000313" key="8">
    <source>
        <dbReference type="Proteomes" id="UP001500280"/>
    </source>
</evidence>
<evidence type="ECO:0000256" key="4">
    <source>
        <dbReference type="ARBA" id="ARBA00023163"/>
    </source>
</evidence>
<dbReference type="PANTHER" id="PTHR35807:SF1">
    <property type="entry name" value="TRANSCRIPTIONAL REGULATOR REDD"/>
    <property type="match status" value="1"/>
</dbReference>
<dbReference type="InterPro" id="IPR041664">
    <property type="entry name" value="AAA_16"/>
</dbReference>
<evidence type="ECO:0000256" key="3">
    <source>
        <dbReference type="ARBA" id="ARBA00023125"/>
    </source>
</evidence>
<dbReference type="InterPro" id="IPR001867">
    <property type="entry name" value="OmpR/PhoB-type_DNA-bd"/>
</dbReference>
<dbReference type="PROSITE" id="PS51755">
    <property type="entry name" value="OMPR_PHOB"/>
    <property type="match status" value="1"/>
</dbReference>